<proteinExistence type="predicted"/>
<evidence type="ECO:0000313" key="2">
    <source>
        <dbReference type="Proteomes" id="UP000276133"/>
    </source>
</evidence>
<dbReference type="EMBL" id="REGN01003658">
    <property type="protein sequence ID" value="RNA21475.1"/>
    <property type="molecule type" value="Genomic_DNA"/>
</dbReference>
<sequence length="69" mass="8361">MKLHKLLNNFINYEYLNSFYFILYQIIKLNDLMDKASVIDLNFKFLCILNKNSLHSIYPQQTAHMKKFN</sequence>
<keyword evidence="2" id="KW-1185">Reference proteome</keyword>
<reference evidence="1 2" key="1">
    <citation type="journal article" date="2018" name="Sci. Rep.">
        <title>Genomic signatures of local adaptation to the degree of environmental predictability in rotifers.</title>
        <authorList>
            <person name="Franch-Gras L."/>
            <person name="Hahn C."/>
            <person name="Garcia-Roger E.M."/>
            <person name="Carmona M.J."/>
            <person name="Serra M."/>
            <person name="Gomez A."/>
        </authorList>
    </citation>
    <scope>NUCLEOTIDE SEQUENCE [LARGE SCALE GENOMIC DNA]</scope>
    <source>
        <strain evidence="1">HYR1</strain>
    </source>
</reference>
<protein>
    <submittedName>
        <fullName evidence="1">Uncharacterized protein</fullName>
    </submittedName>
</protein>
<accession>A0A3M7RDV6</accession>
<comment type="caution">
    <text evidence="1">The sequence shown here is derived from an EMBL/GenBank/DDBJ whole genome shotgun (WGS) entry which is preliminary data.</text>
</comment>
<dbReference type="AlphaFoldDB" id="A0A3M7RDV6"/>
<organism evidence="1 2">
    <name type="scientific">Brachionus plicatilis</name>
    <name type="common">Marine rotifer</name>
    <name type="synonym">Brachionus muelleri</name>
    <dbReference type="NCBI Taxonomy" id="10195"/>
    <lineage>
        <taxon>Eukaryota</taxon>
        <taxon>Metazoa</taxon>
        <taxon>Spiralia</taxon>
        <taxon>Gnathifera</taxon>
        <taxon>Rotifera</taxon>
        <taxon>Eurotatoria</taxon>
        <taxon>Monogononta</taxon>
        <taxon>Pseudotrocha</taxon>
        <taxon>Ploima</taxon>
        <taxon>Brachionidae</taxon>
        <taxon>Brachionus</taxon>
    </lineage>
</organism>
<name>A0A3M7RDV6_BRAPC</name>
<gene>
    <name evidence="1" type="ORF">BpHYR1_024858</name>
</gene>
<dbReference type="Proteomes" id="UP000276133">
    <property type="component" value="Unassembled WGS sequence"/>
</dbReference>
<evidence type="ECO:0000313" key="1">
    <source>
        <dbReference type="EMBL" id="RNA21475.1"/>
    </source>
</evidence>